<name>A0A1G7NYF5_9BACT</name>
<gene>
    <name evidence="1" type="ORF">SAMN04487996_112181</name>
</gene>
<proteinExistence type="predicted"/>
<reference evidence="2" key="1">
    <citation type="submission" date="2016-10" db="EMBL/GenBank/DDBJ databases">
        <authorList>
            <person name="Varghese N."/>
            <person name="Submissions S."/>
        </authorList>
    </citation>
    <scope>NUCLEOTIDE SEQUENCE [LARGE SCALE GENOMIC DNA]</scope>
    <source>
        <strain evidence="2">DSM 25329</strain>
    </source>
</reference>
<evidence type="ECO:0000313" key="1">
    <source>
        <dbReference type="EMBL" id="SDF78230.1"/>
    </source>
</evidence>
<dbReference type="Pfam" id="PF19666">
    <property type="entry name" value="DUF6169"/>
    <property type="match status" value="1"/>
</dbReference>
<keyword evidence="2" id="KW-1185">Reference proteome</keyword>
<dbReference type="Proteomes" id="UP000198748">
    <property type="component" value="Unassembled WGS sequence"/>
</dbReference>
<dbReference type="AlphaFoldDB" id="A0A1G7NYF5"/>
<protein>
    <submittedName>
        <fullName evidence="1">Uncharacterized protein</fullName>
    </submittedName>
</protein>
<organism evidence="1 2">
    <name type="scientific">Dyadobacter soli</name>
    <dbReference type="NCBI Taxonomy" id="659014"/>
    <lineage>
        <taxon>Bacteria</taxon>
        <taxon>Pseudomonadati</taxon>
        <taxon>Bacteroidota</taxon>
        <taxon>Cytophagia</taxon>
        <taxon>Cytophagales</taxon>
        <taxon>Spirosomataceae</taxon>
        <taxon>Dyadobacter</taxon>
    </lineage>
</organism>
<evidence type="ECO:0000313" key="2">
    <source>
        <dbReference type="Proteomes" id="UP000198748"/>
    </source>
</evidence>
<accession>A0A1G7NYF5</accession>
<dbReference type="InterPro" id="IPR046167">
    <property type="entry name" value="DUF6169"/>
</dbReference>
<dbReference type="STRING" id="659014.SAMN04487996_112181"/>
<sequence length="184" mass="21698">MEKCHKLNLTHLESNSTDFYPYQQNGSYFTFTTVQDIVVKVNLSQDPRFFPDNPEIEEAVNFFIETDKPSMGLDIRLRNTVLDILSNFLKEKDPIIIYYCDPRDGKGYLRYAKFNRWFSLMNNPSIEKQDRQVIVIDLKVDENENLIRYELPVYTSILLRKTHKDYEVATKLFHSGNIDKTGKL</sequence>
<dbReference type="EMBL" id="FNAN01000012">
    <property type="protein sequence ID" value="SDF78230.1"/>
    <property type="molecule type" value="Genomic_DNA"/>
</dbReference>